<dbReference type="Pfam" id="PF13692">
    <property type="entry name" value="Glyco_trans_1_4"/>
    <property type="match status" value="1"/>
</dbReference>
<protein>
    <submittedName>
        <fullName evidence="4">Glycosyl transferase</fullName>
    </submittedName>
</protein>
<dbReference type="OMA" id="DLIIAHT"/>
<name>A0A9X0I7T9_9ACTN</name>
<keyword evidence="2 4" id="KW-0808">Transferase</keyword>
<evidence type="ECO:0000259" key="3">
    <source>
        <dbReference type="Pfam" id="PF13579"/>
    </source>
</evidence>
<proteinExistence type="predicted"/>
<gene>
    <name evidence="4" type="ORF">ADL17_06165</name>
</gene>
<dbReference type="InterPro" id="IPR050194">
    <property type="entry name" value="Glycosyltransferase_grp1"/>
</dbReference>
<dbReference type="GO" id="GO:1901137">
    <property type="term" value="P:carbohydrate derivative biosynthetic process"/>
    <property type="evidence" value="ECO:0007669"/>
    <property type="project" value="UniProtKB-ARBA"/>
</dbReference>
<organism evidence="4 5">
    <name type="scientific">Micromonospora maris</name>
    <dbReference type="NCBI Taxonomy" id="1003110"/>
    <lineage>
        <taxon>Bacteria</taxon>
        <taxon>Bacillati</taxon>
        <taxon>Actinomycetota</taxon>
        <taxon>Actinomycetes</taxon>
        <taxon>Micromonosporales</taxon>
        <taxon>Micromonosporaceae</taxon>
        <taxon>Micromonospora</taxon>
    </lineage>
</organism>
<accession>A0A9X0I7T9</accession>
<evidence type="ECO:0000256" key="2">
    <source>
        <dbReference type="ARBA" id="ARBA00022679"/>
    </source>
</evidence>
<dbReference type="PANTHER" id="PTHR45947">
    <property type="entry name" value="SULFOQUINOVOSYL TRANSFERASE SQD2"/>
    <property type="match status" value="1"/>
</dbReference>
<dbReference type="SUPFAM" id="SSF53756">
    <property type="entry name" value="UDP-Glycosyltransferase/glycogen phosphorylase"/>
    <property type="match status" value="1"/>
</dbReference>
<dbReference type="GO" id="GO:0016757">
    <property type="term" value="F:glycosyltransferase activity"/>
    <property type="evidence" value="ECO:0007669"/>
    <property type="project" value="UniProtKB-KW"/>
</dbReference>
<dbReference type="EMBL" id="LMWI01000001">
    <property type="protein sequence ID" value="KUJ48614.1"/>
    <property type="molecule type" value="Genomic_DNA"/>
</dbReference>
<evidence type="ECO:0000313" key="5">
    <source>
        <dbReference type="Proteomes" id="UP000053246"/>
    </source>
</evidence>
<keyword evidence="1" id="KW-0328">Glycosyltransferase</keyword>
<dbReference type="RefSeq" id="WP_013731936.1">
    <property type="nucleotide sequence ID" value="NZ_LMWI01000001.1"/>
</dbReference>
<dbReference type="Proteomes" id="UP000053246">
    <property type="component" value="Unassembled WGS sequence"/>
</dbReference>
<dbReference type="PANTHER" id="PTHR45947:SF3">
    <property type="entry name" value="SULFOQUINOVOSYL TRANSFERASE SQD2"/>
    <property type="match status" value="1"/>
</dbReference>
<dbReference type="AlphaFoldDB" id="A0A9X0I7T9"/>
<dbReference type="Gene3D" id="3.40.50.2000">
    <property type="entry name" value="Glycogen Phosphorylase B"/>
    <property type="match status" value="2"/>
</dbReference>
<dbReference type="CDD" id="cd03801">
    <property type="entry name" value="GT4_PimA-like"/>
    <property type="match status" value="1"/>
</dbReference>
<dbReference type="InterPro" id="IPR028098">
    <property type="entry name" value="Glyco_trans_4-like_N"/>
</dbReference>
<evidence type="ECO:0000313" key="4">
    <source>
        <dbReference type="EMBL" id="KUJ48614.1"/>
    </source>
</evidence>
<comment type="caution">
    <text evidence="4">The sequence shown here is derived from an EMBL/GenBank/DDBJ whole genome shotgun (WGS) entry which is preliminary data.</text>
</comment>
<feature type="domain" description="Glycosyltransferase subfamily 4-like N-terminal" evidence="3">
    <location>
        <begin position="21"/>
        <end position="172"/>
    </location>
</feature>
<sequence>MPDRNYDLTIASPFYEPYVSGLTQTARSIAEGMANRGWRVAVVTAQHEVDLPLRDAVGGVDVYRSPMLTRSSRTAIVPRYPMLVGQLARQSSVLHLNLPMPAAALLMPLASRVPVVSMLHSDPHLPPSWFGRAVAYASDAAARSAIRRSAAVVAASRDQAYASRFWPVIRDRTFTPIAPPCLDRRGGEPRYRETRGLHVGFLGRIVADKGIAYLVRAFHRIADPDARLLIAGNYHTVAGGSNLAAVQAEIDRDSRVRILGELRGREVNDFYASVDVFALPAVAGSFGTVLAEAMMSGIPSVTTDLPGNRYPVTATGFGRVVPPRDPRALEQAISELAAVPRDWRERKARAARARFSVATSLDAHEVLFSTLRGRTAARQHR</sequence>
<reference evidence="4 5" key="1">
    <citation type="submission" date="2015-10" db="EMBL/GenBank/DDBJ databases">
        <authorList>
            <person name="Ju K.-S."/>
            <person name="Doroghazi J.R."/>
            <person name="Metcalf W.W."/>
        </authorList>
    </citation>
    <scope>NUCLEOTIDE SEQUENCE [LARGE SCALE GENOMIC DNA]</scope>
    <source>
        <strain evidence="4 5">NRRL B-24793</strain>
    </source>
</reference>
<keyword evidence="5" id="KW-1185">Reference proteome</keyword>
<dbReference type="Pfam" id="PF13579">
    <property type="entry name" value="Glyco_trans_4_4"/>
    <property type="match status" value="1"/>
</dbReference>
<evidence type="ECO:0000256" key="1">
    <source>
        <dbReference type="ARBA" id="ARBA00022676"/>
    </source>
</evidence>